<keyword evidence="3" id="KW-1185">Reference proteome</keyword>
<dbReference type="Gene3D" id="1.10.530.10">
    <property type="match status" value="1"/>
</dbReference>
<dbReference type="OrthoDB" id="9808681at2"/>
<dbReference type="STRING" id="1765967.BW247_05655"/>
<evidence type="ECO:0000313" key="3">
    <source>
        <dbReference type="Proteomes" id="UP000243807"/>
    </source>
</evidence>
<dbReference type="EMBL" id="CP019434">
    <property type="protein sequence ID" value="APZ44559.1"/>
    <property type="molecule type" value="Genomic_DNA"/>
</dbReference>
<dbReference type="AlphaFoldDB" id="A0A1P8UL55"/>
<dbReference type="RefSeq" id="WP_076838363.1">
    <property type="nucleotide sequence ID" value="NZ_CP019434.1"/>
</dbReference>
<dbReference type="SUPFAM" id="SSF53955">
    <property type="entry name" value="Lysozyme-like"/>
    <property type="match status" value="1"/>
</dbReference>
<gene>
    <name evidence="2" type="ORF">BW247_05655</name>
</gene>
<feature type="domain" description="Transglycosylase SLT" evidence="1">
    <location>
        <begin position="13"/>
        <end position="107"/>
    </location>
</feature>
<name>A0A1P8UL55_9GAMM</name>
<reference evidence="2 3" key="1">
    <citation type="submission" date="2017-01" db="EMBL/GenBank/DDBJ databases">
        <title>Draft sequence of Acidihalobacter ferrooxidans strain DSM 14175 (strain V8).</title>
        <authorList>
            <person name="Khaleque H.N."/>
            <person name="Ramsay J.P."/>
            <person name="Murphy R.J.T."/>
            <person name="Kaksonen A.H."/>
            <person name="Boxall N.J."/>
            <person name="Watkin E.L.J."/>
        </authorList>
    </citation>
    <scope>NUCLEOTIDE SEQUENCE [LARGE SCALE GENOMIC DNA]</scope>
    <source>
        <strain evidence="2 3">V8</strain>
    </source>
</reference>
<dbReference type="InterPro" id="IPR008258">
    <property type="entry name" value="Transglycosylase_SLT_dom_1"/>
</dbReference>
<evidence type="ECO:0000313" key="2">
    <source>
        <dbReference type="EMBL" id="APZ44559.1"/>
    </source>
</evidence>
<dbReference type="KEGG" id="afy:BW247_05655"/>
<accession>A0A1P8UL55</accession>
<evidence type="ECO:0000259" key="1">
    <source>
        <dbReference type="Pfam" id="PF01464"/>
    </source>
</evidence>
<dbReference type="Proteomes" id="UP000243807">
    <property type="component" value="Chromosome"/>
</dbReference>
<dbReference type="CDD" id="cd13400">
    <property type="entry name" value="LT_IagB-like"/>
    <property type="match status" value="1"/>
</dbReference>
<proteinExistence type="predicted"/>
<dbReference type="Pfam" id="PF01464">
    <property type="entry name" value="SLT"/>
    <property type="match status" value="1"/>
</dbReference>
<protein>
    <recommendedName>
        <fullName evidence="1">Transglycosylase SLT domain-containing protein</fullName>
    </recommendedName>
</protein>
<organism evidence="2 3">
    <name type="scientific">Acidihalobacter ferrooxydans</name>
    <dbReference type="NCBI Taxonomy" id="1765967"/>
    <lineage>
        <taxon>Bacteria</taxon>
        <taxon>Pseudomonadati</taxon>
        <taxon>Pseudomonadota</taxon>
        <taxon>Gammaproteobacteria</taxon>
        <taxon>Chromatiales</taxon>
        <taxon>Ectothiorhodospiraceae</taxon>
        <taxon>Acidihalobacter</taxon>
    </lineage>
</organism>
<sequence length="136" mass="14810">MAKPTWPTYACLMRAAHAYHLSPWAIIGIMKAEGGKPGQIVRDANGTFDMGPMQINSLWLPRLASQGITAQELASNGCLNVKVGAAILRLNINQAGGNLVKGIGWYHSRIPTLAQQYRLRVSRQLERIANTPSSSN</sequence>
<dbReference type="InterPro" id="IPR023346">
    <property type="entry name" value="Lysozyme-like_dom_sf"/>
</dbReference>